<dbReference type="EMBL" id="CP020100">
    <property type="protein sequence ID" value="AQZ96345.1"/>
    <property type="molecule type" value="Genomic_DNA"/>
</dbReference>
<dbReference type="PIRSF" id="PIRSF010372">
    <property type="entry name" value="PaiB"/>
    <property type="match status" value="1"/>
</dbReference>
<dbReference type="InterPro" id="IPR012349">
    <property type="entry name" value="Split_barrel_FMN-bd"/>
</dbReference>
<organism evidence="1 2">
    <name type="scientific">Halopseudomonas phragmitis</name>
    <dbReference type="NCBI Taxonomy" id="1931241"/>
    <lineage>
        <taxon>Bacteria</taxon>
        <taxon>Pseudomonadati</taxon>
        <taxon>Pseudomonadota</taxon>
        <taxon>Gammaproteobacteria</taxon>
        <taxon>Pseudomonadales</taxon>
        <taxon>Pseudomonadaceae</taxon>
        <taxon>Halopseudomonas</taxon>
    </lineage>
</organism>
<dbReference type="KEGG" id="ppha:BVH74_16995"/>
<accession>A0A1V0B8U0</accession>
<dbReference type="AlphaFoldDB" id="A0A1V0B8U0"/>
<dbReference type="InterPro" id="IPR007396">
    <property type="entry name" value="TR_PAI2-type"/>
</dbReference>
<dbReference type="Proteomes" id="UP000243488">
    <property type="component" value="Chromosome"/>
</dbReference>
<gene>
    <name evidence="1" type="ORF">BVH74_16995</name>
</gene>
<dbReference type="PANTHER" id="PTHR35802">
    <property type="entry name" value="PROTEASE SYNTHASE AND SPORULATION PROTEIN PAI 2"/>
    <property type="match status" value="1"/>
</dbReference>
<evidence type="ECO:0000313" key="1">
    <source>
        <dbReference type="EMBL" id="AQZ96345.1"/>
    </source>
</evidence>
<dbReference type="Pfam" id="PF04299">
    <property type="entry name" value="FMN_bind_2"/>
    <property type="match status" value="1"/>
</dbReference>
<protein>
    <submittedName>
        <fullName evidence="1">Transcriptional regulator</fullName>
    </submittedName>
</protein>
<dbReference type="STRING" id="1931241.BVH74_16995"/>
<sequence>MHCPSAFRETRLPVLHELMARHPLGTLITAGSGGLIANLVPFSLHSGGEHGLLRAHLARNNQQLEALREGAEVLVLFQGPQGYVTPSWYPSKAEHGKAVPTWNYCMVQVRGQPQVIEQAGWLREQLEQLTANHENQRSQPWQVSDAPADYISAQLRGIVGVEIPIAAIEGKWKMSQNQSPANRQGVIDGLNAESESAALLDMMLTGPGEV</sequence>
<dbReference type="RefSeq" id="WP_080051253.1">
    <property type="nucleotide sequence ID" value="NZ_CP020100.1"/>
</dbReference>
<name>A0A1V0B8U0_9GAMM</name>
<dbReference type="Gene3D" id="2.30.110.10">
    <property type="entry name" value="Electron Transport, Fmn-binding Protein, Chain A"/>
    <property type="match status" value="1"/>
</dbReference>
<dbReference type="PANTHER" id="PTHR35802:SF1">
    <property type="entry name" value="PROTEASE SYNTHASE AND SPORULATION PROTEIN PAI 2"/>
    <property type="match status" value="1"/>
</dbReference>
<reference evidence="1 2" key="1">
    <citation type="submission" date="2017-03" db="EMBL/GenBank/DDBJ databases">
        <title>Complete genome sequence of the novel DNRA strain Pseudomonas sp. S-6-2 isolated from Chinese polluted river sediment. Journal of Biotechnology.</title>
        <authorList>
            <person name="Li J."/>
            <person name="Xiang F."/>
            <person name="Wang L."/>
            <person name="Xi L."/>
            <person name="Liu J."/>
        </authorList>
    </citation>
    <scope>NUCLEOTIDE SEQUENCE [LARGE SCALE GENOMIC DNA]</scope>
    <source>
        <strain evidence="1 2">S-6-2</strain>
    </source>
</reference>
<dbReference type="SUPFAM" id="SSF50475">
    <property type="entry name" value="FMN-binding split barrel"/>
    <property type="match status" value="1"/>
</dbReference>
<keyword evidence="2" id="KW-1185">Reference proteome</keyword>
<evidence type="ECO:0000313" key="2">
    <source>
        <dbReference type="Proteomes" id="UP000243488"/>
    </source>
</evidence>
<proteinExistence type="predicted"/>